<evidence type="ECO:0000313" key="1">
    <source>
        <dbReference type="Proteomes" id="UP000887565"/>
    </source>
</evidence>
<dbReference type="WBParaSite" id="nRc.2.0.1.t38456-RA">
    <property type="protein sequence ID" value="nRc.2.0.1.t38456-RA"/>
    <property type="gene ID" value="nRc.2.0.1.g38456"/>
</dbReference>
<keyword evidence="1" id="KW-1185">Reference proteome</keyword>
<proteinExistence type="predicted"/>
<reference evidence="2" key="1">
    <citation type="submission" date="2022-11" db="UniProtKB">
        <authorList>
            <consortium name="WormBaseParasite"/>
        </authorList>
    </citation>
    <scope>IDENTIFICATION</scope>
</reference>
<accession>A0A915KJ70</accession>
<evidence type="ECO:0000313" key="2">
    <source>
        <dbReference type="WBParaSite" id="nRc.2.0.1.t38456-RA"/>
    </source>
</evidence>
<organism evidence="1 2">
    <name type="scientific">Romanomermis culicivorax</name>
    <name type="common">Nematode worm</name>
    <dbReference type="NCBI Taxonomy" id="13658"/>
    <lineage>
        <taxon>Eukaryota</taxon>
        <taxon>Metazoa</taxon>
        <taxon>Ecdysozoa</taxon>
        <taxon>Nematoda</taxon>
        <taxon>Enoplea</taxon>
        <taxon>Dorylaimia</taxon>
        <taxon>Mermithida</taxon>
        <taxon>Mermithoidea</taxon>
        <taxon>Mermithidae</taxon>
        <taxon>Romanomermis</taxon>
    </lineage>
</organism>
<dbReference type="Proteomes" id="UP000887565">
    <property type="component" value="Unplaced"/>
</dbReference>
<name>A0A915KJ70_ROMCU</name>
<protein>
    <submittedName>
        <fullName evidence="2">Uncharacterized protein</fullName>
    </submittedName>
</protein>
<dbReference type="AlphaFoldDB" id="A0A915KJ70"/>
<sequence>LVTDEGQDAFNSDEDILIQNQLPESIIEPFIISDPLCCRLIMYYILEMLKRRYLEVILSKAWFYLSRSHCGTVPCVKYQTAKLAFFCASKFPKIKRDYLLECFKTAKENVGDAEIVDQNSLEDTHTFERIFEAVENKFDDIDVHENEILAHGTPGTATTETLAPAHILNARSLSDDFPEVPTPMTPHF</sequence>